<reference evidence="1 2" key="1">
    <citation type="journal article" date="2015" name="Proc. Natl. Acad. Sci. U.S.A.">
        <title>The resurrection genome of Boea hygrometrica: A blueprint for survival of dehydration.</title>
        <authorList>
            <person name="Xiao L."/>
            <person name="Yang G."/>
            <person name="Zhang L."/>
            <person name="Yang X."/>
            <person name="Zhao S."/>
            <person name="Ji Z."/>
            <person name="Zhou Q."/>
            <person name="Hu M."/>
            <person name="Wang Y."/>
            <person name="Chen M."/>
            <person name="Xu Y."/>
            <person name="Jin H."/>
            <person name="Xiao X."/>
            <person name="Hu G."/>
            <person name="Bao F."/>
            <person name="Hu Y."/>
            <person name="Wan P."/>
            <person name="Li L."/>
            <person name="Deng X."/>
            <person name="Kuang T."/>
            <person name="Xiang C."/>
            <person name="Zhu J.K."/>
            <person name="Oliver M.J."/>
            <person name="He Y."/>
        </authorList>
    </citation>
    <scope>NUCLEOTIDE SEQUENCE [LARGE SCALE GENOMIC DNA]</scope>
    <source>
        <strain evidence="2">cv. XS01</strain>
    </source>
</reference>
<accession>A0A2Z7B825</accession>
<evidence type="ECO:0000313" key="2">
    <source>
        <dbReference type="Proteomes" id="UP000250235"/>
    </source>
</evidence>
<gene>
    <name evidence="1" type="ORF">F511_17143</name>
</gene>
<name>A0A2Z7B825_9LAMI</name>
<keyword evidence="2" id="KW-1185">Reference proteome</keyword>
<sequence length="235" mass="26292">MKRRRAEESADGLALMTSSMTSSYSADGLREQSQESAAIAKRCRLHKLIRQRFALALKIQQMLFAMKKISRTFPVQNFETSAVPRKRDPDPPLRQQWYQSQGSDLSMHNLCLIASNHKFFEKKKKFISGSAARQRAGRRALRPLASHRARLSRTVLHDACRPPTRPVRAGGRPRAHPLRTVARATCGSVPHAVQATVRRRAATVRRSRGGVATLFSTPRVFGLVSDGPRGFQANI</sequence>
<proteinExistence type="predicted"/>
<dbReference type="EMBL" id="KV008751">
    <property type="protein sequence ID" value="KZV30098.1"/>
    <property type="molecule type" value="Genomic_DNA"/>
</dbReference>
<organism evidence="1 2">
    <name type="scientific">Dorcoceras hygrometricum</name>
    <dbReference type="NCBI Taxonomy" id="472368"/>
    <lineage>
        <taxon>Eukaryota</taxon>
        <taxon>Viridiplantae</taxon>
        <taxon>Streptophyta</taxon>
        <taxon>Embryophyta</taxon>
        <taxon>Tracheophyta</taxon>
        <taxon>Spermatophyta</taxon>
        <taxon>Magnoliopsida</taxon>
        <taxon>eudicotyledons</taxon>
        <taxon>Gunneridae</taxon>
        <taxon>Pentapetalae</taxon>
        <taxon>asterids</taxon>
        <taxon>lamiids</taxon>
        <taxon>Lamiales</taxon>
        <taxon>Gesneriaceae</taxon>
        <taxon>Didymocarpoideae</taxon>
        <taxon>Trichosporeae</taxon>
        <taxon>Loxocarpinae</taxon>
        <taxon>Dorcoceras</taxon>
    </lineage>
</organism>
<dbReference type="AlphaFoldDB" id="A0A2Z7B825"/>
<evidence type="ECO:0000313" key="1">
    <source>
        <dbReference type="EMBL" id="KZV30098.1"/>
    </source>
</evidence>
<protein>
    <submittedName>
        <fullName evidence="1">Uncharacterized protein</fullName>
    </submittedName>
</protein>
<dbReference type="Proteomes" id="UP000250235">
    <property type="component" value="Unassembled WGS sequence"/>
</dbReference>